<dbReference type="RefSeq" id="WP_163848124.1">
    <property type="nucleotide sequence ID" value="NZ_JAAGVB010000086.1"/>
</dbReference>
<reference evidence="1 2" key="1">
    <citation type="submission" date="2020-01" db="EMBL/GenBank/DDBJ databases">
        <title>Genetics and antimicrobial susceptibilities of Nocardia species isolated from the soil; a comparison with species isolated from humans.</title>
        <authorList>
            <person name="Carrasco G."/>
            <person name="Monzon S."/>
            <person name="Sansegundo M."/>
            <person name="Garcia E."/>
            <person name="Garrido N."/>
            <person name="Medina M.J."/>
            <person name="Villalon P."/>
            <person name="Ramirez-Arocha A.C."/>
            <person name="Jimenez P."/>
            <person name="Cuesta I."/>
            <person name="Valdezate S."/>
        </authorList>
    </citation>
    <scope>NUCLEOTIDE SEQUENCE [LARGE SCALE GENOMIC DNA]</scope>
    <source>
        <strain evidence="1 2">CNM20110626</strain>
    </source>
</reference>
<name>A0A6P1CXW1_9NOCA</name>
<evidence type="ECO:0008006" key="3">
    <source>
        <dbReference type="Google" id="ProtNLM"/>
    </source>
</evidence>
<evidence type="ECO:0000313" key="1">
    <source>
        <dbReference type="EMBL" id="NEW36612.1"/>
    </source>
</evidence>
<comment type="caution">
    <text evidence="1">The sequence shown here is derived from an EMBL/GenBank/DDBJ whole genome shotgun (WGS) entry which is preliminary data.</text>
</comment>
<dbReference type="Proteomes" id="UP000471166">
    <property type="component" value="Unassembled WGS sequence"/>
</dbReference>
<evidence type="ECO:0000313" key="2">
    <source>
        <dbReference type="Proteomes" id="UP000471166"/>
    </source>
</evidence>
<dbReference type="AlphaFoldDB" id="A0A6P1CXW1"/>
<accession>A0A6P1CXW1</accession>
<protein>
    <recommendedName>
        <fullName evidence="3">Circularly permuted type 2 ATP-grasp protein</fullName>
    </recommendedName>
</protein>
<gene>
    <name evidence="1" type="ORF">GV791_29230</name>
</gene>
<sequence length="480" mass="52661">MTTATGIAEHWMRDATRIDPDRVRAYIAAAQRERAVYRLDPERAWRYQDQPALLAAHGDHFDLAILPALTPVVLPTGVTARLRRIGPLLRAALTTCADLIPADETSRAFVSAGEKAESLGLSARVRDTATIADWIRVDYVLRESTEGPQPVIVDINLMPGMTHTTAAVAALHRRLLLPDNPQLRDEFAALDHYDIDPIDRMRERYATTVGADTVHFVVRRGHGLEPDVTSAARSLTRRGRVRGVLTYAENLSALDNGSPVVVRQARTTTKHLDPSHSDQERAAINDLLIRAGRGDLSCYPGPHMYMESHAWPYFIATAPYAQHLRHHLGERDYATLTAALASTGIVADGRIQWASGATEPITTDSLHRRVIKRGTSTGAEGVEVLAGNRGRCAYRQRAATALTGRTEPGWVVQHYIDSRKDTHLVADTSGAIRPVTGYLRYGAYYAAGSYIGGYALLSPQSRMVHGGSATHWLTLAGQPR</sequence>
<dbReference type="EMBL" id="JAAGVB010000086">
    <property type="protein sequence ID" value="NEW36612.1"/>
    <property type="molecule type" value="Genomic_DNA"/>
</dbReference>
<organism evidence="1 2">
    <name type="scientific">Nocardia cyriacigeorgica</name>
    <dbReference type="NCBI Taxonomy" id="135487"/>
    <lineage>
        <taxon>Bacteria</taxon>
        <taxon>Bacillati</taxon>
        <taxon>Actinomycetota</taxon>
        <taxon>Actinomycetes</taxon>
        <taxon>Mycobacteriales</taxon>
        <taxon>Nocardiaceae</taxon>
        <taxon>Nocardia</taxon>
    </lineage>
</organism>
<proteinExistence type="predicted"/>